<evidence type="ECO:0000313" key="1">
    <source>
        <dbReference type="EMBL" id="SHI09001.1"/>
    </source>
</evidence>
<accession>A0A1M5YA89</accession>
<reference evidence="1 2" key="1">
    <citation type="submission" date="2016-11" db="EMBL/GenBank/DDBJ databases">
        <authorList>
            <person name="Jaros S."/>
            <person name="Januszkiewicz K."/>
            <person name="Wedrychowicz H."/>
        </authorList>
    </citation>
    <scope>NUCLEOTIDE SEQUENCE [LARGE SCALE GENOMIC DNA]</scope>
    <source>
        <strain evidence="1 2">DSM 29431</strain>
    </source>
</reference>
<gene>
    <name evidence="1" type="ORF">SAMN05443551_0192</name>
</gene>
<protein>
    <submittedName>
        <fullName evidence="1">Uncharacterized protein</fullName>
    </submittedName>
</protein>
<feature type="non-terminal residue" evidence="1">
    <location>
        <position position="25"/>
    </location>
</feature>
<dbReference type="Proteomes" id="UP000184221">
    <property type="component" value="Unassembled WGS sequence"/>
</dbReference>
<organism evidence="1 2">
    <name type="scientific">Marivita hallyeonensis</name>
    <dbReference type="NCBI Taxonomy" id="996342"/>
    <lineage>
        <taxon>Bacteria</taxon>
        <taxon>Pseudomonadati</taxon>
        <taxon>Pseudomonadota</taxon>
        <taxon>Alphaproteobacteria</taxon>
        <taxon>Rhodobacterales</taxon>
        <taxon>Roseobacteraceae</taxon>
        <taxon>Marivita</taxon>
    </lineage>
</organism>
<keyword evidence="2" id="KW-1185">Reference proteome</keyword>
<evidence type="ECO:0000313" key="2">
    <source>
        <dbReference type="Proteomes" id="UP000184221"/>
    </source>
</evidence>
<sequence length="25" mass="2937">MTAPDQAFQSLEFTHSKRGIHTRFM</sequence>
<proteinExistence type="predicted"/>
<dbReference type="EMBL" id="FQXC01000018">
    <property type="protein sequence ID" value="SHI09001.1"/>
    <property type="molecule type" value="Genomic_DNA"/>
</dbReference>
<name>A0A1M5YA89_9RHOB</name>
<dbReference type="AlphaFoldDB" id="A0A1M5YA89"/>